<evidence type="ECO:0000313" key="2">
    <source>
        <dbReference type="EMBL" id="KKN16773.1"/>
    </source>
</evidence>
<dbReference type="Pfam" id="PF09588">
    <property type="entry name" value="YqaJ"/>
    <property type="match status" value="1"/>
</dbReference>
<dbReference type="SUPFAM" id="SSF52980">
    <property type="entry name" value="Restriction endonuclease-like"/>
    <property type="match status" value="1"/>
</dbReference>
<name>A0A0F9RHP7_9ZZZZ</name>
<reference evidence="2" key="1">
    <citation type="journal article" date="2015" name="Nature">
        <title>Complex archaea that bridge the gap between prokaryotes and eukaryotes.</title>
        <authorList>
            <person name="Spang A."/>
            <person name="Saw J.H."/>
            <person name="Jorgensen S.L."/>
            <person name="Zaremba-Niedzwiedzka K."/>
            <person name="Martijn J."/>
            <person name="Lind A.E."/>
            <person name="van Eijk R."/>
            <person name="Schleper C."/>
            <person name="Guy L."/>
            <person name="Ettema T.J."/>
        </authorList>
    </citation>
    <scope>NUCLEOTIDE SEQUENCE</scope>
</reference>
<comment type="caution">
    <text evidence="2">The sequence shown here is derived from an EMBL/GenBank/DDBJ whole genome shotgun (WGS) entry which is preliminary data.</text>
</comment>
<evidence type="ECO:0000259" key="1">
    <source>
        <dbReference type="Pfam" id="PF09588"/>
    </source>
</evidence>
<dbReference type="InterPro" id="IPR019080">
    <property type="entry name" value="YqaJ_viral_recombinase"/>
</dbReference>
<dbReference type="Gene3D" id="3.90.320.10">
    <property type="match status" value="1"/>
</dbReference>
<dbReference type="AlphaFoldDB" id="A0A0F9RHP7"/>
<organism evidence="2">
    <name type="scientific">marine sediment metagenome</name>
    <dbReference type="NCBI Taxonomy" id="412755"/>
    <lineage>
        <taxon>unclassified sequences</taxon>
        <taxon>metagenomes</taxon>
        <taxon>ecological metagenomes</taxon>
    </lineage>
</organism>
<gene>
    <name evidence="2" type="ORF">LCGC14_0972350</name>
</gene>
<sequence>RLKDIIVLRGSEPKIGFYELIAERLAVADDENPMDRGVRLEEEAIERFKKETGKKVDTSLTIWVRDDNENIAISPDGKIGKTEAVEAKCLSSARHIEAYLKGGVPNDLKMQTIQYFIVNDDLKTLHVIFYDPRMPVKDYFVIVVKREDIMNEIAHYYEEQVKTLKAVEDIVVKLSF</sequence>
<proteinExistence type="predicted"/>
<dbReference type="InterPro" id="IPR011604">
    <property type="entry name" value="PDDEXK-like_dom_sf"/>
</dbReference>
<dbReference type="EMBL" id="LAZR01003581">
    <property type="protein sequence ID" value="KKN16773.1"/>
    <property type="molecule type" value="Genomic_DNA"/>
</dbReference>
<accession>A0A0F9RHP7</accession>
<protein>
    <recommendedName>
        <fullName evidence="1">YqaJ viral recombinase domain-containing protein</fullName>
    </recommendedName>
</protein>
<feature type="non-terminal residue" evidence="2">
    <location>
        <position position="1"/>
    </location>
</feature>
<dbReference type="InterPro" id="IPR011335">
    <property type="entry name" value="Restrct_endonuc-II-like"/>
</dbReference>
<feature type="domain" description="YqaJ viral recombinase" evidence="1">
    <location>
        <begin position="28"/>
        <end position="118"/>
    </location>
</feature>